<dbReference type="SUPFAM" id="SSF49464">
    <property type="entry name" value="Carboxypeptidase regulatory domain-like"/>
    <property type="match status" value="1"/>
</dbReference>
<dbReference type="InterPro" id="IPR008969">
    <property type="entry name" value="CarboxyPept-like_regulatory"/>
</dbReference>
<name>A0A1H1VTT3_MUCMA</name>
<keyword evidence="3" id="KW-1185">Reference proteome</keyword>
<proteinExistence type="predicted"/>
<dbReference type="Gene3D" id="2.60.40.1120">
    <property type="entry name" value="Carboxypeptidase-like, regulatory domain"/>
    <property type="match status" value="1"/>
</dbReference>
<evidence type="ECO:0000313" key="3">
    <source>
        <dbReference type="Proteomes" id="UP000199679"/>
    </source>
</evidence>
<feature type="signal peptide" evidence="1">
    <location>
        <begin position="1"/>
        <end position="19"/>
    </location>
</feature>
<feature type="chain" id="PRO_5009263720" evidence="1">
    <location>
        <begin position="20"/>
        <end position="395"/>
    </location>
</feature>
<evidence type="ECO:0000313" key="2">
    <source>
        <dbReference type="EMBL" id="SDS87891.1"/>
    </source>
</evidence>
<gene>
    <name evidence="2" type="ORF">SAMN05216490_2002</name>
</gene>
<organism evidence="2 3">
    <name type="scientific">Mucilaginibacter mallensis</name>
    <dbReference type="NCBI Taxonomy" id="652787"/>
    <lineage>
        <taxon>Bacteria</taxon>
        <taxon>Pseudomonadati</taxon>
        <taxon>Bacteroidota</taxon>
        <taxon>Sphingobacteriia</taxon>
        <taxon>Sphingobacteriales</taxon>
        <taxon>Sphingobacteriaceae</taxon>
        <taxon>Mucilaginibacter</taxon>
    </lineage>
</organism>
<dbReference type="EMBL" id="LT629740">
    <property type="protein sequence ID" value="SDS87891.1"/>
    <property type="molecule type" value="Genomic_DNA"/>
</dbReference>
<dbReference type="Pfam" id="PF13715">
    <property type="entry name" value="CarbopepD_reg_2"/>
    <property type="match status" value="1"/>
</dbReference>
<keyword evidence="1" id="KW-0732">Signal</keyword>
<dbReference type="AlphaFoldDB" id="A0A1H1VTT3"/>
<reference evidence="2 3" key="1">
    <citation type="submission" date="2016-10" db="EMBL/GenBank/DDBJ databases">
        <authorList>
            <person name="de Groot N.N."/>
        </authorList>
    </citation>
    <scope>NUCLEOTIDE SEQUENCE [LARGE SCALE GENOMIC DNA]</scope>
    <source>
        <strain evidence="2 3">MP1X4</strain>
    </source>
</reference>
<evidence type="ECO:0000256" key="1">
    <source>
        <dbReference type="SAM" id="SignalP"/>
    </source>
</evidence>
<sequence>MRVSWLFLLCFLFPFITLAQSGVITGKVTRIDSKAPVPQANVFLSNSTAGTATNEEGSFTLSGLKPGQYTLVVTIVGYEDYTQSVLVGKEPIKLNIELATRNTLLHEVVISTDADWKKNYAQFVKDFIGTDDNAKYCVVMNPHAVTLVYHRSQQDLEAYTDDFLVVENHALGYRVKFLVKEFNSSKLSHIISYSGERLFEPLPGNKKQQEEWKKKREEAYYGSPMHFYRSLYTDKLGDEGFQMYRLTRMLNPNRPREEEIQQKVKYFSQQGKRDSVNYWISLSNLSKYYREDLSKDTLHNYDILYKTEKSGVFAVSYTGYYLYVVYTKKREETDFKDVYHSLDMPNYETSVVTLTKPYLFDTNGVVFGNEAPLYEGTWSKSKLSDLLPVDYTPGQ</sequence>
<dbReference type="STRING" id="652787.SAMN05216490_2002"/>
<dbReference type="Proteomes" id="UP000199679">
    <property type="component" value="Chromosome I"/>
</dbReference>
<accession>A0A1H1VTT3</accession>
<protein>
    <submittedName>
        <fullName evidence="2">CarboxypepD_reg-like domain-containing protein</fullName>
    </submittedName>
</protein>
<dbReference type="OrthoDB" id="1223654at2"/>
<dbReference type="RefSeq" id="WP_091371784.1">
    <property type="nucleotide sequence ID" value="NZ_LT629740.1"/>
</dbReference>